<protein>
    <submittedName>
        <fullName evidence="1">Uncharacterized protein</fullName>
    </submittedName>
</protein>
<organism evidence="1 2">
    <name type="scientific">Rhizobium ruizarguesonis</name>
    <dbReference type="NCBI Taxonomy" id="2081791"/>
    <lineage>
        <taxon>Bacteria</taxon>
        <taxon>Pseudomonadati</taxon>
        <taxon>Pseudomonadota</taxon>
        <taxon>Alphaproteobacteria</taxon>
        <taxon>Hyphomicrobiales</taxon>
        <taxon>Rhizobiaceae</taxon>
        <taxon>Rhizobium/Agrobacterium group</taxon>
        <taxon>Rhizobium</taxon>
    </lineage>
</organism>
<reference evidence="1 2" key="1">
    <citation type="submission" date="2019-02" db="EMBL/GenBank/DDBJ databases">
        <title>The genomic architecture of introgression among sibling species of bacteria.</title>
        <authorList>
            <person name="Cavassim M.I.A."/>
            <person name="Moeskjaer S."/>
            <person name="Moslemi C."/>
            <person name="Fields B."/>
            <person name="Bachmann A."/>
            <person name="Vilhjalmsson B."/>
            <person name="Schierup M.H."/>
            <person name="Young J.P.W."/>
            <person name="Andersen S.U."/>
        </authorList>
    </citation>
    <scope>NUCLEOTIDE SEQUENCE [LARGE SCALE GENOMIC DNA]</scope>
    <source>
        <strain evidence="1 2">SM141A</strain>
    </source>
</reference>
<keyword evidence="2" id="KW-1185">Reference proteome</keyword>
<accession>A0ABY1X8C4</accession>
<evidence type="ECO:0000313" key="1">
    <source>
        <dbReference type="EMBL" id="TAX81144.1"/>
    </source>
</evidence>
<evidence type="ECO:0000313" key="2">
    <source>
        <dbReference type="Proteomes" id="UP000291659"/>
    </source>
</evidence>
<sequence>MPISSQTDQADPKRRDVFSVRLRRGDRIAIGGVDYQLCTKSAFGYILQQVNAEDITECFTHQELEECLTTLHRRVVDQHVHFSKRSEQDPKALANKEVR</sequence>
<dbReference type="Proteomes" id="UP000291659">
    <property type="component" value="Unassembled WGS sequence"/>
</dbReference>
<comment type="caution">
    <text evidence="1">The sequence shown here is derived from an EMBL/GenBank/DDBJ whole genome shotgun (WGS) entry which is preliminary data.</text>
</comment>
<proteinExistence type="predicted"/>
<gene>
    <name evidence="1" type="ORF">ELH98_08730</name>
</gene>
<dbReference type="EMBL" id="SIOX01000001">
    <property type="protein sequence ID" value="TAX81144.1"/>
    <property type="molecule type" value="Genomic_DNA"/>
</dbReference>
<dbReference type="RefSeq" id="WP_130762891.1">
    <property type="nucleotide sequence ID" value="NZ_SILL01000001.1"/>
</dbReference>
<name>A0ABY1X8C4_9HYPH</name>